<comment type="caution">
    <text evidence="4">The sequence shown here is derived from an EMBL/GenBank/DDBJ whole genome shotgun (WGS) entry which is preliminary data.</text>
</comment>
<dbReference type="Pfam" id="PF10559">
    <property type="entry name" value="Plug_translocon"/>
    <property type="match status" value="1"/>
</dbReference>
<dbReference type="InterPro" id="IPR023201">
    <property type="entry name" value="SecY_dom_sf"/>
</dbReference>
<feature type="transmembrane region" description="Helical" evidence="2">
    <location>
        <begin position="49"/>
        <end position="71"/>
    </location>
</feature>
<dbReference type="GO" id="GO:0015031">
    <property type="term" value="P:protein transport"/>
    <property type="evidence" value="ECO:0007669"/>
    <property type="project" value="InterPro"/>
</dbReference>
<feature type="transmembrane region" description="Helical" evidence="2">
    <location>
        <begin position="137"/>
        <end position="156"/>
    </location>
</feature>
<dbReference type="InterPro" id="IPR019561">
    <property type="entry name" value="Translocon_Sec61/SecY_plug_dom"/>
</dbReference>
<reference evidence="4 5" key="1">
    <citation type="journal article" date="2018" name="Evol. Lett.">
        <title>Horizontal gene cluster transfer increased hallucinogenic mushroom diversity.</title>
        <authorList>
            <person name="Reynolds H.T."/>
            <person name="Vijayakumar V."/>
            <person name="Gluck-Thaler E."/>
            <person name="Korotkin H.B."/>
            <person name="Matheny P.B."/>
            <person name="Slot J.C."/>
        </authorList>
    </citation>
    <scope>NUCLEOTIDE SEQUENCE [LARGE SCALE GENOMIC DNA]</scope>
    <source>
        <strain evidence="4 5">2631</strain>
    </source>
</reference>
<keyword evidence="2" id="KW-1133">Transmembrane helix</keyword>
<feature type="transmembrane region" description="Helical" evidence="2">
    <location>
        <begin position="103"/>
        <end position="125"/>
    </location>
</feature>
<dbReference type="GO" id="GO:0016020">
    <property type="term" value="C:membrane"/>
    <property type="evidence" value="ECO:0007669"/>
    <property type="project" value="InterPro"/>
</dbReference>
<proteinExistence type="inferred from homology"/>
<evidence type="ECO:0000313" key="4">
    <source>
        <dbReference type="EMBL" id="PPQ87786.1"/>
    </source>
</evidence>
<keyword evidence="5" id="KW-1185">Reference proteome</keyword>
<feature type="domain" description="Translocon Sec61/SecY plug" evidence="3">
    <location>
        <begin position="65"/>
        <end position="91"/>
    </location>
</feature>
<dbReference type="AlphaFoldDB" id="A0A409XAJ0"/>
<keyword evidence="2" id="KW-0812">Transmembrane</keyword>
<evidence type="ECO:0000313" key="5">
    <source>
        <dbReference type="Proteomes" id="UP000283269"/>
    </source>
</evidence>
<dbReference type="SUPFAM" id="SSF103491">
    <property type="entry name" value="Preprotein translocase SecY subunit"/>
    <property type="match status" value="1"/>
</dbReference>
<dbReference type="InterPro" id="IPR002208">
    <property type="entry name" value="SecY/SEC61-alpha"/>
</dbReference>
<evidence type="ECO:0000256" key="1">
    <source>
        <dbReference type="RuleBase" id="RU004349"/>
    </source>
</evidence>
<dbReference type="InParanoid" id="A0A409XAJ0"/>
<keyword evidence="2" id="KW-0472">Membrane</keyword>
<evidence type="ECO:0000256" key="2">
    <source>
        <dbReference type="SAM" id="Phobius"/>
    </source>
</evidence>
<name>A0A409XAJ0_PSICY</name>
<evidence type="ECO:0000259" key="3">
    <source>
        <dbReference type="Pfam" id="PF10559"/>
    </source>
</evidence>
<dbReference type="Proteomes" id="UP000283269">
    <property type="component" value="Unassembled WGS sequence"/>
</dbReference>
<dbReference type="Pfam" id="PF00344">
    <property type="entry name" value="SecY"/>
    <property type="match status" value="1"/>
</dbReference>
<dbReference type="Gene3D" id="1.10.3370.10">
    <property type="entry name" value="SecY subunit domain"/>
    <property type="match status" value="1"/>
</dbReference>
<dbReference type="OrthoDB" id="420669at2759"/>
<comment type="similarity">
    <text evidence="1">Belongs to the SecY/SEC61-alpha family.</text>
</comment>
<dbReference type="STRING" id="93625.A0A409XAJ0"/>
<protein>
    <recommendedName>
        <fullName evidence="3">Translocon Sec61/SecY plug domain-containing protein</fullName>
    </recommendedName>
</protein>
<organism evidence="4 5">
    <name type="scientific">Psilocybe cyanescens</name>
    <dbReference type="NCBI Taxonomy" id="93625"/>
    <lineage>
        <taxon>Eukaryota</taxon>
        <taxon>Fungi</taxon>
        <taxon>Dikarya</taxon>
        <taxon>Basidiomycota</taxon>
        <taxon>Agaricomycotina</taxon>
        <taxon>Agaricomycetes</taxon>
        <taxon>Agaricomycetidae</taxon>
        <taxon>Agaricales</taxon>
        <taxon>Agaricineae</taxon>
        <taxon>Strophariaceae</taxon>
        <taxon>Psilocybe</taxon>
    </lineage>
</organism>
<dbReference type="PANTHER" id="PTHR10906">
    <property type="entry name" value="SECY/SEC61-ALPHA FAMILY MEMBER"/>
    <property type="match status" value="1"/>
</dbReference>
<feature type="transmembrane region" description="Helical" evidence="2">
    <location>
        <begin position="162"/>
        <end position="184"/>
    </location>
</feature>
<sequence length="233" mass="25832">MPSTAATAANTAGVQRLGPVRFLNFIRLFLPILPDVLSPDRKVAFNQKILWTAIIFLIFPVFPHVPLYGIMSSDSSDPLYWMCVILAYNRGTLVELGYSITPIIISAMIMQLLVGANLIDVNFILKEDCAFSGAQKLFSFIIALGHAIVYVVTELYGQLSDLGARVCLLPIIQLIVAALIVILLDELPQTGYGLRLCINLFVATNVCESIVWKVFSPTTVNIGRTRFPWNLWV</sequence>
<accession>A0A409XAJ0</accession>
<dbReference type="EMBL" id="NHYD01002207">
    <property type="protein sequence ID" value="PPQ87786.1"/>
    <property type="molecule type" value="Genomic_DNA"/>
</dbReference>
<gene>
    <name evidence="4" type="ORF">CVT25_008830</name>
</gene>